<name>A0ABU5IW57_9BACI</name>
<sequence length="198" mass="23090">MEIKDIYENLPTLETERLILRKITLEDVEDMFSYGSNEEVSKYVTWNTHQTLADSKGFIEFILNQYEQGKVAPWGIEYKENGQFIGTIDFVWWQPQQKTAEIGYVIHQDYWGKGITTEAAKALIQLGFEKMDLARIQARCFVENIGSERVMEKAGMSYEGTLRKGMFIKGKHQDLKMYAIIDEEYSAQKQSKQEIFNQ</sequence>
<keyword evidence="3" id="KW-1185">Reference proteome</keyword>
<evidence type="ECO:0000313" key="3">
    <source>
        <dbReference type="Proteomes" id="UP001290455"/>
    </source>
</evidence>
<dbReference type="CDD" id="cd04301">
    <property type="entry name" value="NAT_SF"/>
    <property type="match status" value="1"/>
</dbReference>
<dbReference type="Pfam" id="PF13302">
    <property type="entry name" value="Acetyltransf_3"/>
    <property type="match status" value="1"/>
</dbReference>
<dbReference type="Gene3D" id="3.40.630.30">
    <property type="match status" value="1"/>
</dbReference>
<dbReference type="GO" id="GO:0016740">
    <property type="term" value="F:transferase activity"/>
    <property type="evidence" value="ECO:0007669"/>
    <property type="project" value="UniProtKB-KW"/>
</dbReference>
<gene>
    <name evidence="2" type="ORF">SM124_06490</name>
</gene>
<proteinExistence type="predicted"/>
<dbReference type="InterPro" id="IPR016181">
    <property type="entry name" value="Acyl_CoA_acyltransferase"/>
</dbReference>
<dbReference type="EMBL" id="JAXOFX010000003">
    <property type="protein sequence ID" value="MDZ5471392.1"/>
    <property type="molecule type" value="Genomic_DNA"/>
</dbReference>
<dbReference type="PANTHER" id="PTHR43792:SF9">
    <property type="entry name" value="RIBOSOMAL-PROTEIN-ALANINE ACETYLTRANSFERASE"/>
    <property type="match status" value="1"/>
</dbReference>
<organism evidence="2 3">
    <name type="scientific">Robertmurraya mangrovi</name>
    <dbReference type="NCBI Taxonomy" id="3098077"/>
    <lineage>
        <taxon>Bacteria</taxon>
        <taxon>Bacillati</taxon>
        <taxon>Bacillota</taxon>
        <taxon>Bacilli</taxon>
        <taxon>Bacillales</taxon>
        <taxon>Bacillaceae</taxon>
        <taxon>Robertmurraya</taxon>
    </lineage>
</organism>
<protein>
    <submittedName>
        <fullName evidence="2">GNAT family protein</fullName>
        <ecNumber evidence="2">2.-.-.-</ecNumber>
    </submittedName>
</protein>
<dbReference type="Proteomes" id="UP001290455">
    <property type="component" value="Unassembled WGS sequence"/>
</dbReference>
<dbReference type="InterPro" id="IPR000182">
    <property type="entry name" value="GNAT_dom"/>
</dbReference>
<dbReference type="PROSITE" id="PS51186">
    <property type="entry name" value="GNAT"/>
    <property type="match status" value="1"/>
</dbReference>
<dbReference type="InterPro" id="IPR051531">
    <property type="entry name" value="N-acetyltransferase"/>
</dbReference>
<reference evidence="2 3" key="1">
    <citation type="submission" date="2023-11" db="EMBL/GenBank/DDBJ databases">
        <title>Bacillus jintuensis, isolated from a mudflat on the Beibu Gulf coast.</title>
        <authorList>
            <person name="Li M."/>
        </authorList>
    </citation>
    <scope>NUCLEOTIDE SEQUENCE [LARGE SCALE GENOMIC DNA]</scope>
    <source>
        <strain evidence="2 3">31A1R</strain>
    </source>
</reference>
<evidence type="ECO:0000313" key="2">
    <source>
        <dbReference type="EMBL" id="MDZ5471392.1"/>
    </source>
</evidence>
<dbReference type="PANTHER" id="PTHR43792">
    <property type="entry name" value="GNAT FAMILY, PUTATIVE (AFU_ORTHOLOGUE AFUA_3G00765)-RELATED-RELATED"/>
    <property type="match status" value="1"/>
</dbReference>
<feature type="domain" description="N-acetyltransferase" evidence="1">
    <location>
        <begin position="18"/>
        <end position="180"/>
    </location>
</feature>
<accession>A0ABU5IW57</accession>
<comment type="caution">
    <text evidence="2">The sequence shown here is derived from an EMBL/GenBank/DDBJ whole genome shotgun (WGS) entry which is preliminary data.</text>
</comment>
<dbReference type="RefSeq" id="WP_322445688.1">
    <property type="nucleotide sequence ID" value="NZ_JAXOFX010000003.1"/>
</dbReference>
<dbReference type="SUPFAM" id="SSF55729">
    <property type="entry name" value="Acyl-CoA N-acyltransferases (Nat)"/>
    <property type="match status" value="1"/>
</dbReference>
<keyword evidence="2" id="KW-0808">Transferase</keyword>
<evidence type="ECO:0000259" key="1">
    <source>
        <dbReference type="PROSITE" id="PS51186"/>
    </source>
</evidence>
<dbReference type="EC" id="2.-.-.-" evidence="2"/>